<dbReference type="Proteomes" id="UP000770015">
    <property type="component" value="Unassembled WGS sequence"/>
</dbReference>
<sequence>MTSTHYLRALRPSLGFIRSPVLRQGFHASSRLLKKEQPDRRAAKAKGKEDSDYNKMRLRALEELEAKELYPETHPRLERREGSISIAEFKNKFVDMSKEEEGLDQEQEAKPYWPTLQQTLYGRVQSLRSHGSILFVTIVNEVETIQGMVNQRLLMPHLTKDRFRLFCRLIERGDHISLTGIPKRTKRGQLVIEARTLPELLSPAMELIPESLTDPETKALKRHVDMLVNPEVADTLRLKSYIMQYIRDTFLEDDFLEVQTPILARNAGGAVARPFVTAASEFPSKELSLRIAPELWLKRLVIGGLNKVFEIGPAFRNEGIDATHNPEFTMCEFYSAYTNLDDLIRITESLLRGLAERCNEVIETKKLASLNSVDTAKFTGPFPQIEFIPELEAALGFRLPNLSGEDAFPELLAVLKLGGIPIPGGGVPGSMPKLLDRLAAVYLEPRSFKSPAFITHHPACMSPLAKTFLCPRTRQLVSARAELFVDGRELANMYEEENDPRAQARKLAGHRRMSARDNAPEGAMDTAPTPDGSYINAMKAGLPPTGGWGCGVERLVMLFSGANRISDCLTFGTLRNVVGLSAEGPSNQKPADKAENTDEEGSKKPSS</sequence>
<gene>
    <name evidence="8" type="ORF">F5X68DRAFT_165556</name>
</gene>
<keyword evidence="3" id="KW-0067">ATP-binding</keyword>
<accession>A0A9P9AF51</accession>
<dbReference type="AlphaFoldDB" id="A0A9P9AF51"/>
<dbReference type="InterPro" id="IPR044136">
    <property type="entry name" value="Lys-tRNA-ligase_II_N"/>
</dbReference>
<feature type="domain" description="Aminoacyl-transfer RNA synthetases class-II family profile" evidence="7">
    <location>
        <begin position="236"/>
        <end position="585"/>
    </location>
</feature>
<protein>
    <recommendedName>
        <fullName evidence="5">Lysyl-tRNA synthetase</fullName>
    </recommendedName>
</protein>
<dbReference type="PANTHER" id="PTHR42918">
    <property type="entry name" value="LYSYL-TRNA SYNTHETASE"/>
    <property type="match status" value="1"/>
</dbReference>
<evidence type="ECO:0000256" key="4">
    <source>
        <dbReference type="ARBA" id="ARBA00023146"/>
    </source>
</evidence>
<comment type="caution">
    <text evidence="8">The sequence shown here is derived from an EMBL/GenBank/DDBJ whole genome shotgun (WGS) entry which is preliminary data.</text>
</comment>
<dbReference type="InterPro" id="IPR045864">
    <property type="entry name" value="aa-tRNA-synth_II/BPL/LPL"/>
</dbReference>
<evidence type="ECO:0000256" key="1">
    <source>
        <dbReference type="ARBA" id="ARBA00022598"/>
    </source>
</evidence>
<evidence type="ECO:0000256" key="3">
    <source>
        <dbReference type="ARBA" id="ARBA00022840"/>
    </source>
</evidence>
<dbReference type="Gene3D" id="3.30.930.10">
    <property type="entry name" value="Bira Bifunctional Protein, Domain 2"/>
    <property type="match status" value="1"/>
</dbReference>
<dbReference type="InterPro" id="IPR006195">
    <property type="entry name" value="aa-tRNA-synth_II"/>
</dbReference>
<dbReference type="OrthoDB" id="21243at2759"/>
<organism evidence="8 9">
    <name type="scientific">Plectosphaerella plurivora</name>
    <dbReference type="NCBI Taxonomy" id="936078"/>
    <lineage>
        <taxon>Eukaryota</taxon>
        <taxon>Fungi</taxon>
        <taxon>Dikarya</taxon>
        <taxon>Ascomycota</taxon>
        <taxon>Pezizomycotina</taxon>
        <taxon>Sordariomycetes</taxon>
        <taxon>Hypocreomycetidae</taxon>
        <taxon>Glomerellales</taxon>
        <taxon>Plectosphaerellaceae</taxon>
        <taxon>Plectosphaerella</taxon>
    </lineage>
</organism>
<name>A0A9P9AF51_9PEZI</name>
<keyword evidence="4" id="KW-0030">Aminoacyl-tRNA synthetase</keyword>
<evidence type="ECO:0000256" key="2">
    <source>
        <dbReference type="ARBA" id="ARBA00022741"/>
    </source>
</evidence>
<dbReference type="PROSITE" id="PS50862">
    <property type="entry name" value="AA_TRNA_LIGASE_II"/>
    <property type="match status" value="1"/>
</dbReference>
<proteinExistence type="predicted"/>
<evidence type="ECO:0000313" key="9">
    <source>
        <dbReference type="Proteomes" id="UP000770015"/>
    </source>
</evidence>
<dbReference type="Pfam" id="PF01336">
    <property type="entry name" value="tRNA_anti-codon"/>
    <property type="match status" value="1"/>
</dbReference>
<dbReference type="CDD" id="cd04322">
    <property type="entry name" value="LysRS_N"/>
    <property type="match status" value="1"/>
</dbReference>
<dbReference type="Pfam" id="PF00152">
    <property type="entry name" value="tRNA-synt_2"/>
    <property type="match status" value="1"/>
</dbReference>
<dbReference type="GO" id="GO:0005524">
    <property type="term" value="F:ATP binding"/>
    <property type="evidence" value="ECO:0007669"/>
    <property type="project" value="UniProtKB-KW"/>
</dbReference>
<feature type="region of interest" description="Disordered" evidence="6">
    <location>
        <begin position="580"/>
        <end position="607"/>
    </location>
</feature>
<evidence type="ECO:0000256" key="5">
    <source>
        <dbReference type="ARBA" id="ARBA00030563"/>
    </source>
</evidence>
<keyword evidence="1" id="KW-0436">Ligase</keyword>
<dbReference type="InterPro" id="IPR004365">
    <property type="entry name" value="NA-bd_OB_tRNA"/>
</dbReference>
<evidence type="ECO:0000313" key="8">
    <source>
        <dbReference type="EMBL" id="KAH6692597.1"/>
    </source>
</evidence>
<dbReference type="SUPFAM" id="SSF50249">
    <property type="entry name" value="Nucleic acid-binding proteins"/>
    <property type="match status" value="1"/>
</dbReference>
<reference evidence="8" key="1">
    <citation type="journal article" date="2021" name="Nat. Commun.">
        <title>Genetic determinants of endophytism in the Arabidopsis root mycobiome.</title>
        <authorList>
            <person name="Mesny F."/>
            <person name="Miyauchi S."/>
            <person name="Thiergart T."/>
            <person name="Pickel B."/>
            <person name="Atanasova L."/>
            <person name="Karlsson M."/>
            <person name="Huettel B."/>
            <person name="Barry K.W."/>
            <person name="Haridas S."/>
            <person name="Chen C."/>
            <person name="Bauer D."/>
            <person name="Andreopoulos W."/>
            <person name="Pangilinan J."/>
            <person name="LaButti K."/>
            <person name="Riley R."/>
            <person name="Lipzen A."/>
            <person name="Clum A."/>
            <person name="Drula E."/>
            <person name="Henrissat B."/>
            <person name="Kohler A."/>
            <person name="Grigoriev I.V."/>
            <person name="Martin F.M."/>
            <person name="Hacquard S."/>
        </authorList>
    </citation>
    <scope>NUCLEOTIDE SEQUENCE</scope>
    <source>
        <strain evidence="8">MPI-SDFR-AT-0117</strain>
    </source>
</reference>
<dbReference type="EMBL" id="JAGSXJ010000004">
    <property type="protein sequence ID" value="KAH6692597.1"/>
    <property type="molecule type" value="Genomic_DNA"/>
</dbReference>
<evidence type="ECO:0000256" key="6">
    <source>
        <dbReference type="SAM" id="MobiDB-lite"/>
    </source>
</evidence>
<dbReference type="GO" id="GO:0070154">
    <property type="term" value="P:mitochondrial lysyl-tRNA aminoacylation"/>
    <property type="evidence" value="ECO:0007669"/>
    <property type="project" value="TreeGrafter"/>
</dbReference>
<dbReference type="InterPro" id="IPR012340">
    <property type="entry name" value="NA-bd_OB-fold"/>
</dbReference>
<dbReference type="PANTHER" id="PTHR42918:SF5">
    <property type="entry name" value="LYSINE--TRNA LIGASE, MITOCHONDRIAL"/>
    <property type="match status" value="1"/>
</dbReference>
<keyword evidence="2" id="KW-0547">Nucleotide-binding</keyword>
<dbReference type="SUPFAM" id="SSF55681">
    <property type="entry name" value="Class II aaRS and biotin synthetases"/>
    <property type="match status" value="1"/>
</dbReference>
<dbReference type="GO" id="GO:0005739">
    <property type="term" value="C:mitochondrion"/>
    <property type="evidence" value="ECO:0007669"/>
    <property type="project" value="TreeGrafter"/>
</dbReference>
<dbReference type="InterPro" id="IPR004364">
    <property type="entry name" value="Aa-tRNA-synt_II"/>
</dbReference>
<evidence type="ECO:0000259" key="7">
    <source>
        <dbReference type="PROSITE" id="PS50862"/>
    </source>
</evidence>
<feature type="compositionally biased region" description="Basic and acidic residues" evidence="6">
    <location>
        <begin position="590"/>
        <end position="607"/>
    </location>
</feature>
<dbReference type="PRINTS" id="PR00982">
    <property type="entry name" value="TRNASYNTHLYS"/>
</dbReference>
<dbReference type="GO" id="GO:0004824">
    <property type="term" value="F:lysine-tRNA ligase activity"/>
    <property type="evidence" value="ECO:0007669"/>
    <property type="project" value="InterPro"/>
</dbReference>
<dbReference type="Gene3D" id="2.40.50.140">
    <property type="entry name" value="Nucleic acid-binding proteins"/>
    <property type="match status" value="1"/>
</dbReference>
<keyword evidence="9" id="KW-1185">Reference proteome</keyword>
<dbReference type="GO" id="GO:0000049">
    <property type="term" value="F:tRNA binding"/>
    <property type="evidence" value="ECO:0007669"/>
    <property type="project" value="TreeGrafter"/>
</dbReference>
<dbReference type="InterPro" id="IPR018149">
    <property type="entry name" value="Lys-tRNA-synth_II_C"/>
</dbReference>